<keyword evidence="2" id="KW-1133">Transmembrane helix</keyword>
<dbReference type="PANTHER" id="PTHR42736">
    <property type="entry name" value="PROTEIN-GLUTAMINE GAMMA-GLUTAMYLTRANSFERASE"/>
    <property type="match status" value="1"/>
</dbReference>
<feature type="domain" description="Transglutaminase-like" evidence="3">
    <location>
        <begin position="477"/>
        <end position="547"/>
    </location>
</feature>
<dbReference type="InterPro" id="IPR052901">
    <property type="entry name" value="Bact_TGase-like"/>
</dbReference>
<keyword evidence="2" id="KW-0812">Transmembrane</keyword>
<dbReference type="InterPro" id="IPR002931">
    <property type="entry name" value="Transglutaminase-like"/>
</dbReference>
<dbReference type="SUPFAM" id="SSF54001">
    <property type="entry name" value="Cysteine proteinases"/>
    <property type="match status" value="1"/>
</dbReference>
<feature type="region of interest" description="Disordered" evidence="1">
    <location>
        <begin position="761"/>
        <end position="789"/>
    </location>
</feature>
<feature type="transmembrane region" description="Helical" evidence="2">
    <location>
        <begin position="36"/>
        <end position="57"/>
    </location>
</feature>
<evidence type="ECO:0000256" key="1">
    <source>
        <dbReference type="SAM" id="MobiDB-lite"/>
    </source>
</evidence>
<sequence length="789" mass="84598">MRSSWSTLPHQLRIAGIALLAAWVTVLSWSVLTAGFARVGIPLLMIGVVLSGGGALARWARLPAAAIVAAQVVLGALLVLGTTTGSPLPTPANVDAFLLALDGALESSRSYAAPVQLGVPPVHPLLLIGGTLVVLLVDVIACTLRRAPVAGLVLLAAYTLPVAVTGEAVSWWLFAAVAALFLTLVFLQHSDHVTSWGRSPEADRSSFSVRTGAIGNTAIALGAAAIALAVVVPAAVPTMSMSVFDGNGPGTREVEVQDPMVDLRRDLSRGRDIPLLWVTTAGPRPTYLRLSVLTRFNGESWTPGDREIPDTQTATGALPPLDGVSPAVARKEHKYDVRIGPDFESTWLPTTAQVSRIAAGTDWRYDVNTRDFIGARDEVTTADRTYDFTGVQLDYDAQAMNDAVSGAGSVAGTFTDVPSSLNNEIERLAATVTADGQTRFQKAQLLQQWFREDGGFRYDVAQAESAGSGGADLRAFLLDDRVGYCEQFAASMAIMARVIGIPSRVAVGFLAPDRSTNGAWEFSSHDLHAWPELYFPGSGWVRFEPTPQARASEPPAYTAAEFEAVTESPSPSASRSTELLPERGDEPSADTGASDADTTSIPWVPIIASALGLALLALVLLTPRLVRDARRRRRLAGDVEDLWVELRAVTRDLGHDWPVGRSPRRVGDWLGGLLATPAVGRDRPDRPRRGREQAPDAAQALDRLVVALERSRYARDPESFTAAQHAHDAELVEQALVAGVTPREVRRASWWPASVVGRRSTWRPRSRSGVARTQTPDHETGRTVDQLVG</sequence>
<dbReference type="SMART" id="SM00460">
    <property type="entry name" value="TGc"/>
    <property type="match status" value="1"/>
</dbReference>
<dbReference type="InterPro" id="IPR021878">
    <property type="entry name" value="TgpA_N"/>
</dbReference>
<evidence type="ECO:0000313" key="4">
    <source>
        <dbReference type="EMBL" id="GAA2094695.1"/>
    </source>
</evidence>
<gene>
    <name evidence="4" type="ORF">GCM10009726_01590</name>
</gene>
<feature type="region of interest" description="Disordered" evidence="1">
    <location>
        <begin position="562"/>
        <end position="597"/>
    </location>
</feature>
<name>A0ABN2WKZ4_9ACTN</name>
<feature type="transmembrane region" description="Helical" evidence="2">
    <location>
        <begin position="603"/>
        <end position="626"/>
    </location>
</feature>
<feature type="region of interest" description="Disordered" evidence="1">
    <location>
        <begin position="677"/>
        <end position="696"/>
    </location>
</feature>
<dbReference type="Pfam" id="PF01841">
    <property type="entry name" value="Transglut_core"/>
    <property type="match status" value="1"/>
</dbReference>
<evidence type="ECO:0000313" key="5">
    <source>
        <dbReference type="Proteomes" id="UP001501161"/>
    </source>
</evidence>
<evidence type="ECO:0000259" key="3">
    <source>
        <dbReference type="SMART" id="SM00460"/>
    </source>
</evidence>
<keyword evidence="5" id="KW-1185">Reference proteome</keyword>
<feature type="transmembrane region" description="Helical" evidence="2">
    <location>
        <begin position="170"/>
        <end position="187"/>
    </location>
</feature>
<feature type="transmembrane region" description="Helical" evidence="2">
    <location>
        <begin position="207"/>
        <end position="232"/>
    </location>
</feature>
<feature type="transmembrane region" description="Helical" evidence="2">
    <location>
        <begin position="64"/>
        <end position="83"/>
    </location>
</feature>
<feature type="compositionally biased region" description="Polar residues" evidence="1">
    <location>
        <begin position="567"/>
        <end position="577"/>
    </location>
</feature>
<feature type="compositionally biased region" description="Basic and acidic residues" evidence="1">
    <location>
        <begin position="680"/>
        <end position="694"/>
    </location>
</feature>
<proteinExistence type="predicted"/>
<reference evidence="4 5" key="1">
    <citation type="journal article" date="2019" name="Int. J. Syst. Evol. Microbiol.">
        <title>The Global Catalogue of Microorganisms (GCM) 10K type strain sequencing project: providing services to taxonomists for standard genome sequencing and annotation.</title>
        <authorList>
            <consortium name="The Broad Institute Genomics Platform"/>
            <consortium name="The Broad Institute Genome Sequencing Center for Infectious Disease"/>
            <person name="Wu L."/>
            <person name="Ma J."/>
        </authorList>
    </citation>
    <scope>NUCLEOTIDE SEQUENCE [LARGE SCALE GENOMIC DNA]</scope>
    <source>
        <strain evidence="4 5">JCM 13813</strain>
    </source>
</reference>
<dbReference type="Proteomes" id="UP001501161">
    <property type="component" value="Unassembled WGS sequence"/>
</dbReference>
<keyword evidence="2" id="KW-0472">Membrane</keyword>
<accession>A0ABN2WKZ4</accession>
<dbReference type="PANTHER" id="PTHR42736:SF1">
    <property type="entry name" value="PROTEIN-GLUTAMINE GAMMA-GLUTAMYLTRANSFERASE"/>
    <property type="match status" value="1"/>
</dbReference>
<dbReference type="InterPro" id="IPR038765">
    <property type="entry name" value="Papain-like_cys_pep_sf"/>
</dbReference>
<comment type="caution">
    <text evidence="4">The sequence shown here is derived from an EMBL/GenBank/DDBJ whole genome shotgun (WGS) entry which is preliminary data.</text>
</comment>
<dbReference type="EMBL" id="BAAAMQ010000005">
    <property type="protein sequence ID" value="GAA2094695.1"/>
    <property type="molecule type" value="Genomic_DNA"/>
</dbReference>
<dbReference type="RefSeq" id="WP_231249360.1">
    <property type="nucleotide sequence ID" value="NZ_BAAAMQ010000005.1"/>
</dbReference>
<feature type="transmembrane region" description="Helical" evidence="2">
    <location>
        <begin position="122"/>
        <end position="140"/>
    </location>
</feature>
<feature type="transmembrane region" description="Helical" evidence="2">
    <location>
        <begin position="12"/>
        <end position="30"/>
    </location>
</feature>
<dbReference type="Pfam" id="PF11992">
    <property type="entry name" value="TgpA_N"/>
    <property type="match status" value="1"/>
</dbReference>
<organism evidence="4 5">
    <name type="scientific">Nocardioides furvisabuli</name>
    <dbReference type="NCBI Taxonomy" id="375542"/>
    <lineage>
        <taxon>Bacteria</taxon>
        <taxon>Bacillati</taxon>
        <taxon>Actinomycetota</taxon>
        <taxon>Actinomycetes</taxon>
        <taxon>Propionibacteriales</taxon>
        <taxon>Nocardioidaceae</taxon>
        <taxon>Nocardioides</taxon>
    </lineage>
</organism>
<dbReference type="Gene3D" id="3.10.620.30">
    <property type="match status" value="1"/>
</dbReference>
<evidence type="ECO:0000256" key="2">
    <source>
        <dbReference type="SAM" id="Phobius"/>
    </source>
</evidence>
<feature type="transmembrane region" description="Helical" evidence="2">
    <location>
        <begin position="147"/>
        <end position="164"/>
    </location>
</feature>
<protein>
    <submittedName>
        <fullName evidence="4">DUF3488 and transglutaminase-like domain-containing protein</fullName>
    </submittedName>
</protein>
<feature type="region of interest" description="Disordered" evidence="1">
    <location>
        <begin position="301"/>
        <end position="323"/>
    </location>
</feature>